<evidence type="ECO:0000313" key="1">
    <source>
        <dbReference type="EMBL" id="KAJ8636849.1"/>
    </source>
</evidence>
<dbReference type="Proteomes" id="UP001234297">
    <property type="component" value="Chromosome 3"/>
</dbReference>
<comment type="caution">
    <text evidence="1">The sequence shown here is derived from an EMBL/GenBank/DDBJ whole genome shotgun (WGS) entry which is preliminary data.</text>
</comment>
<reference evidence="1 2" key="1">
    <citation type="journal article" date="2022" name="Hortic Res">
        <title>A haplotype resolved chromosomal level avocado genome allows analysis of novel avocado genes.</title>
        <authorList>
            <person name="Nath O."/>
            <person name="Fletcher S.J."/>
            <person name="Hayward A."/>
            <person name="Shaw L.M."/>
            <person name="Masouleh A.K."/>
            <person name="Furtado A."/>
            <person name="Henry R.J."/>
            <person name="Mitter N."/>
        </authorList>
    </citation>
    <scope>NUCLEOTIDE SEQUENCE [LARGE SCALE GENOMIC DNA]</scope>
    <source>
        <strain evidence="2">cv. Hass</strain>
    </source>
</reference>
<gene>
    <name evidence="1" type="ORF">MRB53_011116</name>
</gene>
<organism evidence="1 2">
    <name type="scientific">Persea americana</name>
    <name type="common">Avocado</name>
    <dbReference type="NCBI Taxonomy" id="3435"/>
    <lineage>
        <taxon>Eukaryota</taxon>
        <taxon>Viridiplantae</taxon>
        <taxon>Streptophyta</taxon>
        <taxon>Embryophyta</taxon>
        <taxon>Tracheophyta</taxon>
        <taxon>Spermatophyta</taxon>
        <taxon>Magnoliopsida</taxon>
        <taxon>Magnoliidae</taxon>
        <taxon>Laurales</taxon>
        <taxon>Lauraceae</taxon>
        <taxon>Persea</taxon>
    </lineage>
</organism>
<sequence>MAMWRGKAGLSLGKPKLDPIDISTDPCPPQVLPIKVTGRVGVNDSSKEWRVVHACIRWDGGKGLGSSRSGRADPVIARNIKLDNLGLGVEHPGVVTPDDDNYEHYKKRMIT</sequence>
<keyword evidence="2" id="KW-1185">Reference proteome</keyword>
<evidence type="ECO:0000313" key="2">
    <source>
        <dbReference type="Proteomes" id="UP001234297"/>
    </source>
</evidence>
<protein>
    <submittedName>
        <fullName evidence="1">Uncharacterized protein</fullName>
    </submittedName>
</protein>
<dbReference type="EMBL" id="CM056811">
    <property type="protein sequence ID" value="KAJ8636849.1"/>
    <property type="molecule type" value="Genomic_DNA"/>
</dbReference>
<accession>A0ACC2LTV4</accession>
<name>A0ACC2LTV4_PERAE</name>
<proteinExistence type="predicted"/>